<dbReference type="InterPro" id="IPR001610">
    <property type="entry name" value="PAC"/>
</dbReference>
<dbReference type="Pfam" id="PF05231">
    <property type="entry name" value="MASE1"/>
    <property type="match status" value="1"/>
</dbReference>
<evidence type="ECO:0000313" key="11">
    <source>
        <dbReference type="EMBL" id="MUV14870.1"/>
    </source>
</evidence>
<gene>
    <name evidence="11" type="ORF">GN331_11715</name>
</gene>
<feature type="transmembrane region" description="Helical" evidence="7">
    <location>
        <begin position="14"/>
        <end position="33"/>
    </location>
</feature>
<protein>
    <submittedName>
        <fullName evidence="11">Diguanylate cyclase</fullName>
    </submittedName>
</protein>
<dbReference type="InterPro" id="IPR035965">
    <property type="entry name" value="PAS-like_dom_sf"/>
</dbReference>
<dbReference type="SMART" id="SM00091">
    <property type="entry name" value="PAS"/>
    <property type="match status" value="2"/>
</dbReference>
<dbReference type="AlphaFoldDB" id="A0A7C9HN33"/>
<dbReference type="Pfam" id="PF00990">
    <property type="entry name" value="GGDEF"/>
    <property type="match status" value="1"/>
</dbReference>
<dbReference type="InterPro" id="IPR000700">
    <property type="entry name" value="PAS-assoc_C"/>
</dbReference>
<keyword evidence="4 7" id="KW-0812">Transmembrane</keyword>
<dbReference type="PANTHER" id="PTHR46663:SF2">
    <property type="entry name" value="GGDEF DOMAIN-CONTAINING PROTEIN"/>
    <property type="match status" value="1"/>
</dbReference>
<feature type="transmembrane region" description="Helical" evidence="7">
    <location>
        <begin position="88"/>
        <end position="108"/>
    </location>
</feature>
<dbReference type="CDD" id="cd01949">
    <property type="entry name" value="GGDEF"/>
    <property type="match status" value="1"/>
</dbReference>
<dbReference type="InterPro" id="IPR000160">
    <property type="entry name" value="GGDEF_dom"/>
</dbReference>
<dbReference type="Pfam" id="PF08447">
    <property type="entry name" value="PAS_3"/>
    <property type="match status" value="1"/>
</dbReference>
<name>A0A7C9HN33_9GAMM</name>
<dbReference type="InterPro" id="IPR013656">
    <property type="entry name" value="PAS_4"/>
</dbReference>
<dbReference type="InterPro" id="IPR000014">
    <property type="entry name" value="PAS"/>
</dbReference>
<feature type="domain" description="GGDEF" evidence="10">
    <location>
        <begin position="580"/>
        <end position="712"/>
    </location>
</feature>
<comment type="caution">
    <text evidence="11">The sequence shown here is derived from an EMBL/GenBank/DDBJ whole genome shotgun (WGS) entry which is preliminary data.</text>
</comment>
<evidence type="ECO:0000256" key="4">
    <source>
        <dbReference type="ARBA" id="ARBA00022692"/>
    </source>
</evidence>
<feature type="transmembrane region" description="Helical" evidence="7">
    <location>
        <begin position="274"/>
        <end position="294"/>
    </location>
</feature>
<organism evidence="11 12">
    <name type="scientific">Noviluteimonas gilva</name>
    <dbReference type="NCBI Taxonomy" id="2682097"/>
    <lineage>
        <taxon>Bacteria</taxon>
        <taxon>Pseudomonadati</taxon>
        <taxon>Pseudomonadota</taxon>
        <taxon>Gammaproteobacteria</taxon>
        <taxon>Lysobacterales</taxon>
        <taxon>Lysobacteraceae</taxon>
        <taxon>Noviluteimonas</taxon>
    </lineage>
</organism>
<comment type="cofactor">
    <cofactor evidence="1">
        <name>Mg(2+)</name>
        <dbReference type="ChEBI" id="CHEBI:18420"/>
    </cofactor>
</comment>
<feature type="transmembrane region" description="Helical" evidence="7">
    <location>
        <begin position="159"/>
        <end position="179"/>
    </location>
</feature>
<comment type="subcellular location">
    <subcellularLocation>
        <location evidence="2">Cell membrane</location>
        <topology evidence="2">Multi-pass membrane protein</topology>
    </subcellularLocation>
</comment>
<dbReference type="InterPro" id="IPR052163">
    <property type="entry name" value="DGC-Regulatory_Protein"/>
</dbReference>
<keyword evidence="6 7" id="KW-0472">Membrane</keyword>
<dbReference type="InterPro" id="IPR029787">
    <property type="entry name" value="Nucleotide_cyclase"/>
</dbReference>
<dbReference type="Gene3D" id="3.30.70.270">
    <property type="match status" value="1"/>
</dbReference>
<dbReference type="NCBIfam" id="TIGR00254">
    <property type="entry name" value="GGDEF"/>
    <property type="match status" value="1"/>
</dbReference>
<feature type="transmembrane region" description="Helical" evidence="7">
    <location>
        <begin position="194"/>
        <end position="212"/>
    </location>
</feature>
<feature type="domain" description="PAC" evidence="9">
    <location>
        <begin position="371"/>
        <end position="424"/>
    </location>
</feature>
<feature type="transmembrane region" description="Helical" evidence="7">
    <location>
        <begin position="39"/>
        <end position="57"/>
    </location>
</feature>
<evidence type="ECO:0000313" key="12">
    <source>
        <dbReference type="Proteomes" id="UP000479692"/>
    </source>
</evidence>
<dbReference type="NCBIfam" id="TIGR00229">
    <property type="entry name" value="sensory_box"/>
    <property type="match status" value="2"/>
</dbReference>
<feature type="domain" description="PAS" evidence="8">
    <location>
        <begin position="299"/>
        <end position="368"/>
    </location>
</feature>
<dbReference type="InterPro" id="IPR007895">
    <property type="entry name" value="MASE1"/>
</dbReference>
<evidence type="ECO:0000259" key="8">
    <source>
        <dbReference type="PROSITE" id="PS50112"/>
    </source>
</evidence>
<feature type="domain" description="PAS" evidence="8">
    <location>
        <begin position="425"/>
        <end position="495"/>
    </location>
</feature>
<dbReference type="SMART" id="SM00267">
    <property type="entry name" value="GGDEF"/>
    <property type="match status" value="1"/>
</dbReference>
<dbReference type="Pfam" id="PF08448">
    <property type="entry name" value="PAS_4"/>
    <property type="match status" value="1"/>
</dbReference>
<accession>A0A7C9HN33</accession>
<dbReference type="SUPFAM" id="SSF55785">
    <property type="entry name" value="PYP-like sensor domain (PAS domain)"/>
    <property type="match status" value="2"/>
</dbReference>
<dbReference type="SMART" id="SM00086">
    <property type="entry name" value="PAC"/>
    <property type="match status" value="1"/>
</dbReference>
<feature type="transmembrane region" description="Helical" evidence="7">
    <location>
        <begin position="120"/>
        <end position="147"/>
    </location>
</feature>
<dbReference type="EMBL" id="WOXT01000003">
    <property type="protein sequence ID" value="MUV14870.1"/>
    <property type="molecule type" value="Genomic_DNA"/>
</dbReference>
<dbReference type="SUPFAM" id="SSF55073">
    <property type="entry name" value="Nucleotide cyclase"/>
    <property type="match status" value="1"/>
</dbReference>
<evidence type="ECO:0000259" key="10">
    <source>
        <dbReference type="PROSITE" id="PS50887"/>
    </source>
</evidence>
<keyword evidence="12" id="KW-1185">Reference proteome</keyword>
<dbReference type="InterPro" id="IPR013655">
    <property type="entry name" value="PAS_fold_3"/>
</dbReference>
<evidence type="ECO:0000256" key="6">
    <source>
        <dbReference type="ARBA" id="ARBA00023136"/>
    </source>
</evidence>
<reference evidence="11 12" key="1">
    <citation type="submission" date="2019-12" db="EMBL/GenBank/DDBJ databases">
        <authorList>
            <person name="Xu J."/>
        </authorList>
    </citation>
    <scope>NUCLEOTIDE SEQUENCE [LARGE SCALE GENOMIC DNA]</scope>
    <source>
        <strain evidence="11 12">HX-5-24</strain>
    </source>
</reference>
<keyword evidence="5 7" id="KW-1133">Transmembrane helix</keyword>
<dbReference type="PROSITE" id="PS50113">
    <property type="entry name" value="PAC"/>
    <property type="match status" value="1"/>
</dbReference>
<dbReference type="GO" id="GO:0003824">
    <property type="term" value="F:catalytic activity"/>
    <property type="evidence" value="ECO:0007669"/>
    <property type="project" value="UniProtKB-ARBA"/>
</dbReference>
<feature type="transmembrane region" description="Helical" evidence="7">
    <location>
        <begin position="64"/>
        <end position="82"/>
    </location>
</feature>
<proteinExistence type="predicted"/>
<evidence type="ECO:0000256" key="3">
    <source>
        <dbReference type="ARBA" id="ARBA00022475"/>
    </source>
</evidence>
<dbReference type="CDD" id="cd00130">
    <property type="entry name" value="PAS"/>
    <property type="match status" value="2"/>
</dbReference>
<dbReference type="PANTHER" id="PTHR46663">
    <property type="entry name" value="DIGUANYLATE CYCLASE DGCT-RELATED"/>
    <property type="match status" value="1"/>
</dbReference>
<evidence type="ECO:0000256" key="1">
    <source>
        <dbReference type="ARBA" id="ARBA00001946"/>
    </source>
</evidence>
<evidence type="ECO:0000259" key="9">
    <source>
        <dbReference type="PROSITE" id="PS50113"/>
    </source>
</evidence>
<keyword evidence="3" id="KW-1003">Cell membrane</keyword>
<dbReference type="Proteomes" id="UP000479692">
    <property type="component" value="Unassembled WGS sequence"/>
</dbReference>
<dbReference type="PROSITE" id="PS50887">
    <property type="entry name" value="GGDEF"/>
    <property type="match status" value="1"/>
</dbReference>
<evidence type="ECO:0000256" key="2">
    <source>
        <dbReference type="ARBA" id="ARBA00004651"/>
    </source>
</evidence>
<evidence type="ECO:0000256" key="5">
    <source>
        <dbReference type="ARBA" id="ARBA00022989"/>
    </source>
</evidence>
<dbReference type="FunFam" id="3.30.70.270:FF:000001">
    <property type="entry name" value="Diguanylate cyclase domain protein"/>
    <property type="match status" value="1"/>
</dbReference>
<dbReference type="PROSITE" id="PS50112">
    <property type="entry name" value="PAS"/>
    <property type="match status" value="2"/>
</dbReference>
<dbReference type="InterPro" id="IPR043128">
    <property type="entry name" value="Rev_trsase/Diguanyl_cyclase"/>
</dbReference>
<dbReference type="Gene3D" id="3.30.450.20">
    <property type="entry name" value="PAS domain"/>
    <property type="match status" value="2"/>
</dbReference>
<dbReference type="GO" id="GO:0005886">
    <property type="term" value="C:plasma membrane"/>
    <property type="evidence" value="ECO:0007669"/>
    <property type="project" value="UniProtKB-SubCell"/>
</dbReference>
<evidence type="ECO:0000256" key="7">
    <source>
        <dbReference type="SAM" id="Phobius"/>
    </source>
</evidence>
<sequence length="712" mass="77836">MVSAATRIERWPGLPGRLVLLAAATAVFAWIAIDLTRVAGSVSSVWIANGIVVGVLLFKTTRQWPWWIAAGWIGEFTARLLHGDALGMSIGNSLANVLEIVCVAGAIRRRVPDITDPSRLLRLAFTATASTLIACALSALIAVFNSAVGGHVSLGEVFLTWYTAHVIGMVIVATLMVVARREGRWIVGRRGRHLDYALCMGALLAVCAIVFTQERLPLLFLVFVPLMLVVFRHGFAGVVGATVVIAVLSGVATALETGPFALVESPSLLQRTLLLQLFITATCLLALPVATVLSERRRLAVRYRTLADHSRDLVVRMSADGAPSYVSPAIRHVLGYEPEEFLRARWDLVNPEDIPQASAAFQRIAETGISEPVTFRILHKDGQERWVEVAATRVESGDPDAPWELVASARDISKRMQALAALDESQSRLRAVADNMPALIVHIDADERYTFINAYYERLFGRKPDELLGRTIREARGEEAYREWAPFIHRALDGEEQKFERDPSASSAGRYLQSHFVPDVAPDGSNRGFYALTFDITPLKQAEQALAKLARVDALTGLGNRRQFDERLEQAIARSRRQSSPLVLMSLDLDKFKAINDTHGHLAGDAVLQAFAGRLTACVRDVDVVARLGGDEFVVLIEDARTAQVAELIAQKILTVVRPPVVFEGVHLQMGTSIGIAFVAQAASANALIALADKALYEAKSAGRNTWRVIED</sequence>